<accession>A0A6J4E5F2</accession>
<evidence type="ECO:0000313" key="3">
    <source>
        <dbReference type="Proteomes" id="UP000509383"/>
    </source>
</evidence>
<evidence type="ECO:0008006" key="5">
    <source>
        <dbReference type="Google" id="ProtNLM"/>
    </source>
</evidence>
<dbReference type="Proteomes" id="UP000509383">
    <property type="component" value="Chromosome"/>
</dbReference>
<evidence type="ECO:0000313" key="4">
    <source>
        <dbReference type="Proteomes" id="UP001054892"/>
    </source>
</evidence>
<organism evidence="1 3">
    <name type="scientific">Pseudomonas tohonis</name>
    <dbReference type="NCBI Taxonomy" id="2725477"/>
    <lineage>
        <taxon>Bacteria</taxon>
        <taxon>Pseudomonadati</taxon>
        <taxon>Pseudomonadota</taxon>
        <taxon>Gammaproteobacteria</taxon>
        <taxon>Pseudomonadales</taxon>
        <taxon>Pseudomonadaceae</taxon>
        <taxon>Pseudomonas</taxon>
    </lineage>
</organism>
<evidence type="ECO:0000313" key="2">
    <source>
        <dbReference type="EMBL" id="GJN52006.1"/>
    </source>
</evidence>
<dbReference type="EMBL" id="AP023189">
    <property type="protein sequence ID" value="BCG24635.1"/>
    <property type="molecule type" value="Genomic_DNA"/>
</dbReference>
<evidence type="ECO:0000313" key="1">
    <source>
        <dbReference type="EMBL" id="BCG24635.1"/>
    </source>
</evidence>
<gene>
    <name evidence="1" type="ORF">TUM18999_28260</name>
    <name evidence="2" type="ORF">TUM20286_17580</name>
</gene>
<protein>
    <recommendedName>
        <fullName evidence="5">Lipocalin-like domain-containing protein</fullName>
    </recommendedName>
</protein>
<name>A0A6J4E5F2_9PSED</name>
<proteinExistence type="predicted"/>
<sequence length="99" mass="10781">MTDLANQLLGQWHKSSSPACAAKYASSLRFDANGLYSGTPEVPGGFTWWDSGTWHIEGPGRVTLSTANDALVSYGYSLDADGLTFTDPSGCRFSYRREH</sequence>
<dbReference type="KEGG" id="ptw:TUM18999_28260"/>
<dbReference type="Proteomes" id="UP001054892">
    <property type="component" value="Unassembled WGS sequence"/>
</dbReference>
<dbReference type="EMBL" id="BQKM01000003">
    <property type="protein sequence ID" value="GJN52006.1"/>
    <property type="molecule type" value="Genomic_DNA"/>
</dbReference>
<dbReference type="AlphaFoldDB" id="A0A6J4E5F2"/>
<reference evidence="1 3" key="1">
    <citation type="submission" date="2020-05" db="EMBL/GenBank/DDBJ databases">
        <title>Characterization of novel class B3 metallo-beta-lactamase from novel Pseudomonas species.</title>
        <authorList>
            <person name="Yamada K."/>
            <person name="Aoki K."/>
            <person name="Ishii Y."/>
        </authorList>
    </citation>
    <scope>NUCLEOTIDE SEQUENCE [LARGE SCALE GENOMIC DNA]</scope>
    <source>
        <strain evidence="1 3">TUM18999</strain>
        <strain evidence="2 4">TUM20286</strain>
    </source>
</reference>
<keyword evidence="4" id="KW-1185">Reference proteome</keyword>
<dbReference type="RefSeq" id="WP_173175735.1">
    <property type="nucleotide sequence ID" value="NZ_AP023189.1"/>
</dbReference>